<evidence type="ECO:0000313" key="1">
    <source>
        <dbReference type="EMBL" id="EKM77547.1"/>
    </source>
</evidence>
<dbReference type="AlphaFoldDB" id="K5X3P8"/>
<dbReference type="Proteomes" id="UP000008493">
    <property type="component" value="Unassembled WGS sequence"/>
</dbReference>
<dbReference type="eggNOG" id="ENOG502SV4Z">
    <property type="taxonomic scope" value="Eukaryota"/>
</dbReference>
<dbReference type="HOGENOM" id="CLU_062875_0_0_1"/>
<dbReference type="InParanoid" id="K5X3P8"/>
<proteinExistence type="predicted"/>
<evidence type="ECO:0000313" key="2">
    <source>
        <dbReference type="Proteomes" id="UP000008493"/>
    </source>
</evidence>
<keyword evidence="2" id="KW-1185">Reference proteome</keyword>
<sequence>MVMRMKGSNGISPCRVCKITGVRGSHGHTHYIPLRRDQVQYAGPPRYDAAQLPLRVHDELMEQARTVQNAPNQATSDRLSKEYGIKGVPILSTISSISFPASFPFDFMHLIWENLIPNLILFWTSSFKALDHTGRGYVINTNDWKEIGARTADSKSTIPSAFGAPIPNIATQQGQMTSEMYSNWTLFVAPVLLCGRFQQPQYYTHFMRLVELLKMCLEYEIDAEMLDQIDVGFQSWVEDYESRLRCLYMSRIHYIQMVDKYAHQRNRAPEYVKRTFFGQLLRIIVLDLPPTPQLELDTRLTVIYAVVQAVKARVKKLSPESNGYYYQQTGAVEVVDLSTVKSVVGRVQDGNKWFIVDRSSISAPQVD</sequence>
<organism evidence="1 2">
    <name type="scientific">Agaricus bisporus var. burnettii (strain JB137-S8 / ATCC MYA-4627 / FGSC 10392)</name>
    <name type="common">White button mushroom</name>
    <dbReference type="NCBI Taxonomy" id="597362"/>
    <lineage>
        <taxon>Eukaryota</taxon>
        <taxon>Fungi</taxon>
        <taxon>Dikarya</taxon>
        <taxon>Basidiomycota</taxon>
        <taxon>Agaricomycotina</taxon>
        <taxon>Agaricomycetes</taxon>
        <taxon>Agaricomycetidae</taxon>
        <taxon>Agaricales</taxon>
        <taxon>Agaricineae</taxon>
        <taxon>Agaricaceae</taxon>
        <taxon>Agaricus</taxon>
    </lineage>
</organism>
<gene>
    <name evidence="1" type="ORF">AGABI1DRAFT_43273</name>
</gene>
<accession>K5X3P8</accession>
<dbReference type="OMA" id="FVIPANI"/>
<reference evidence="2" key="1">
    <citation type="journal article" date="2012" name="Proc. Natl. Acad. Sci. U.S.A.">
        <title>Genome sequence of the button mushroom Agaricus bisporus reveals mechanisms governing adaptation to a humic-rich ecological niche.</title>
        <authorList>
            <person name="Morin E."/>
            <person name="Kohler A."/>
            <person name="Baker A.R."/>
            <person name="Foulongne-Oriol M."/>
            <person name="Lombard V."/>
            <person name="Nagy L.G."/>
            <person name="Ohm R.A."/>
            <person name="Patyshakuliyeva A."/>
            <person name="Brun A."/>
            <person name="Aerts A.L."/>
            <person name="Bailey A.M."/>
            <person name="Billette C."/>
            <person name="Coutinho P.M."/>
            <person name="Deakin G."/>
            <person name="Doddapaneni H."/>
            <person name="Floudas D."/>
            <person name="Grimwood J."/>
            <person name="Hilden K."/>
            <person name="Kuees U."/>
            <person name="LaButti K.M."/>
            <person name="Lapidus A."/>
            <person name="Lindquist E.A."/>
            <person name="Lucas S.M."/>
            <person name="Murat C."/>
            <person name="Riley R.W."/>
            <person name="Salamov A.A."/>
            <person name="Schmutz J."/>
            <person name="Subramanian V."/>
            <person name="Woesten H.A.B."/>
            <person name="Xu J."/>
            <person name="Eastwood D.C."/>
            <person name="Foster G.D."/>
            <person name="Sonnenberg A.S."/>
            <person name="Cullen D."/>
            <person name="de Vries R.P."/>
            <person name="Lundell T."/>
            <person name="Hibbett D.S."/>
            <person name="Henrissat B."/>
            <person name="Burton K.S."/>
            <person name="Kerrigan R.W."/>
            <person name="Challen M.P."/>
            <person name="Grigoriev I.V."/>
            <person name="Martin F."/>
        </authorList>
    </citation>
    <scope>NUCLEOTIDE SEQUENCE [LARGE SCALE GENOMIC DNA]</scope>
    <source>
        <strain evidence="2">JB137-S8 / ATCC MYA-4627 / FGSC 10392</strain>
    </source>
</reference>
<name>K5X3P8_AGABU</name>
<dbReference type="OrthoDB" id="2404451at2759"/>
<dbReference type="KEGG" id="abp:AGABI1DRAFT43273"/>
<dbReference type="RefSeq" id="XP_007331704.1">
    <property type="nucleotide sequence ID" value="XM_007331642.1"/>
</dbReference>
<protein>
    <submittedName>
        <fullName evidence="1">Uncharacterized protein</fullName>
    </submittedName>
</protein>
<dbReference type="GeneID" id="18829492"/>
<dbReference type="EMBL" id="JH971395">
    <property type="protein sequence ID" value="EKM77547.1"/>
    <property type="molecule type" value="Genomic_DNA"/>
</dbReference>